<evidence type="ECO:0000256" key="1">
    <source>
        <dbReference type="ARBA" id="ARBA00022729"/>
    </source>
</evidence>
<dbReference type="PANTHER" id="PTHR33376">
    <property type="match status" value="1"/>
</dbReference>
<proteinExistence type="predicted"/>
<dbReference type="PANTHER" id="PTHR33376:SF3">
    <property type="entry name" value="C4-DICARBOXYLATE-BINDING PROTEIN"/>
    <property type="match status" value="1"/>
</dbReference>
<evidence type="ECO:0000313" key="3">
    <source>
        <dbReference type="Proteomes" id="UP001369082"/>
    </source>
</evidence>
<sequence>MIKVIGTLLTAVTLLVGCGEKAADTTASSKDVIKPIDINMSLVFTQNELLTQELIKATDKIRERTDGGINIKVYPGGQLPVYKDNLEQVVNGADWIAVEDLSYLGDYVPDFAALAGPMLYNSYDEYLAMMDTPLVADLTAQVEAKGIKILNADYMFGFRHMITNKEIKSAADMAGMRIRVPGSQLFISTLTAMGAAPASLPFPETYAGVQQGVVDGLEGSILTMYSTKMYEVAKNMSLTKHFLGTVGLYISPTLWDKFTPEQQQIVNEEFAAGAASNTKELVKLDAEYTQKLEELGVKFNEVDSAEFSKLTADVYNQFPEWSSDIRSKIGAELEKIRAAE</sequence>
<comment type="caution">
    <text evidence="2">The sequence shown here is derived from an EMBL/GenBank/DDBJ whole genome shotgun (WGS) entry which is preliminary data.</text>
</comment>
<evidence type="ECO:0000313" key="2">
    <source>
        <dbReference type="EMBL" id="MEL0629176.1"/>
    </source>
</evidence>
<dbReference type="NCBIfam" id="NF037995">
    <property type="entry name" value="TRAP_S1"/>
    <property type="match status" value="1"/>
</dbReference>
<dbReference type="Proteomes" id="UP001369082">
    <property type="component" value="Unassembled WGS sequence"/>
</dbReference>
<name>A0ABU9GPG0_9GAMM</name>
<keyword evidence="3" id="KW-1185">Reference proteome</keyword>
<dbReference type="InterPro" id="IPR038404">
    <property type="entry name" value="TRAP_DctP_sf"/>
</dbReference>
<reference evidence="2 3" key="1">
    <citation type="submission" date="2024-02" db="EMBL/GenBank/DDBJ databases">
        <title>Bacteria isolated from the canopy kelp, Nereocystis luetkeana.</title>
        <authorList>
            <person name="Pfister C.A."/>
            <person name="Younker I.T."/>
            <person name="Light S.H."/>
        </authorList>
    </citation>
    <scope>NUCLEOTIDE SEQUENCE [LARGE SCALE GENOMIC DNA]</scope>
    <source>
        <strain evidence="2 3">TI.1.05</strain>
    </source>
</reference>
<organism evidence="2 3">
    <name type="scientific">Psychromonas aquatilis</name>
    <dbReference type="NCBI Taxonomy" id="2005072"/>
    <lineage>
        <taxon>Bacteria</taxon>
        <taxon>Pseudomonadati</taxon>
        <taxon>Pseudomonadota</taxon>
        <taxon>Gammaproteobacteria</taxon>
        <taxon>Alteromonadales</taxon>
        <taxon>Psychromonadaceae</taxon>
        <taxon>Psychromonas</taxon>
    </lineage>
</organism>
<dbReference type="Pfam" id="PF03480">
    <property type="entry name" value="DctP"/>
    <property type="match status" value="1"/>
</dbReference>
<protein>
    <submittedName>
        <fullName evidence="2">C4-dicarboxylate TRAP transporter substrate-binding protein</fullName>
    </submittedName>
</protein>
<dbReference type="InterPro" id="IPR018389">
    <property type="entry name" value="DctP_fam"/>
</dbReference>
<dbReference type="Gene3D" id="3.40.190.170">
    <property type="entry name" value="Bacterial extracellular solute-binding protein, family 7"/>
    <property type="match status" value="1"/>
</dbReference>
<accession>A0ABU9GPG0</accession>
<keyword evidence="1" id="KW-0732">Signal</keyword>
<dbReference type="CDD" id="cd13669">
    <property type="entry name" value="PBP2_TRAP_TM0322_like"/>
    <property type="match status" value="1"/>
</dbReference>
<dbReference type="RefSeq" id="WP_341597188.1">
    <property type="nucleotide sequence ID" value="NZ_JBAKAZ010000016.1"/>
</dbReference>
<gene>
    <name evidence="2" type="ORF">V6256_06105</name>
</gene>
<dbReference type="PROSITE" id="PS51257">
    <property type="entry name" value="PROKAR_LIPOPROTEIN"/>
    <property type="match status" value="1"/>
</dbReference>
<dbReference type="EMBL" id="JBAKAZ010000016">
    <property type="protein sequence ID" value="MEL0629176.1"/>
    <property type="molecule type" value="Genomic_DNA"/>
</dbReference>